<dbReference type="EMBL" id="MU839853">
    <property type="protein sequence ID" value="KAK1749669.1"/>
    <property type="molecule type" value="Genomic_DNA"/>
</dbReference>
<protein>
    <submittedName>
        <fullName evidence="2">Uncharacterized protein</fullName>
    </submittedName>
</protein>
<proteinExistence type="predicted"/>
<reference evidence="2" key="1">
    <citation type="submission" date="2023-06" db="EMBL/GenBank/DDBJ databases">
        <title>Genome-scale phylogeny and comparative genomics of the fungal order Sordariales.</title>
        <authorList>
            <consortium name="Lawrence Berkeley National Laboratory"/>
            <person name="Hensen N."/>
            <person name="Bonometti L."/>
            <person name="Westerberg I."/>
            <person name="Brannstrom I.O."/>
            <person name="Guillou S."/>
            <person name="Cros-Aarteil S."/>
            <person name="Calhoun S."/>
            <person name="Haridas S."/>
            <person name="Kuo A."/>
            <person name="Mondo S."/>
            <person name="Pangilinan J."/>
            <person name="Riley R."/>
            <person name="Labutti K."/>
            <person name="Andreopoulos B."/>
            <person name="Lipzen A."/>
            <person name="Chen C."/>
            <person name="Yanf M."/>
            <person name="Daum C."/>
            <person name="Ng V."/>
            <person name="Clum A."/>
            <person name="Steindorff A."/>
            <person name="Ohm R."/>
            <person name="Martin F."/>
            <person name="Silar P."/>
            <person name="Natvig D."/>
            <person name="Lalanne C."/>
            <person name="Gautier V."/>
            <person name="Ament-Velasquez S.L."/>
            <person name="Kruys A."/>
            <person name="Hutchinson M.I."/>
            <person name="Powell A.J."/>
            <person name="Barry K."/>
            <person name="Miller A.N."/>
            <person name="Grigoriev I.V."/>
            <person name="Debuchy R."/>
            <person name="Gladieux P."/>
            <person name="Thoren M.H."/>
            <person name="Johannesson H."/>
        </authorList>
    </citation>
    <scope>NUCLEOTIDE SEQUENCE</scope>
    <source>
        <strain evidence="2">PSN4</strain>
    </source>
</reference>
<evidence type="ECO:0000313" key="2">
    <source>
        <dbReference type="EMBL" id="KAK1749669.1"/>
    </source>
</evidence>
<sequence length="250" mass="24415">MLGTGGTGILGIGILEEAAVGVGRELTTLDSSELTLDAMLDTGDTVGTAPVVETPGRDTLVGTGGTGTEMLGTETLGTETLGTETLGTGTTDGSEDSSELTTDTTLETALGTEGSVGAAVDCPLEAGLVGGMGAGTGTEALVGLGSTPDRTEETREGTLEMGSGGTAGVALGATGADEVLAELMGTETGMLGTLTLGTVTRGTLTLGAVTLGTGTLGTETGMLGSTEGSTPERTDETMLRTDQEVLAIST</sequence>
<evidence type="ECO:0000256" key="1">
    <source>
        <dbReference type="SAM" id="MobiDB-lite"/>
    </source>
</evidence>
<gene>
    <name evidence="2" type="ORF">QBC47DRAFT_365915</name>
</gene>
<feature type="compositionally biased region" description="Basic and acidic residues" evidence="1">
    <location>
        <begin position="149"/>
        <end position="158"/>
    </location>
</feature>
<accession>A0AAJ0F600</accession>
<evidence type="ECO:0000313" key="3">
    <source>
        <dbReference type="Proteomes" id="UP001239445"/>
    </source>
</evidence>
<feature type="compositionally biased region" description="Low complexity" evidence="1">
    <location>
        <begin position="68"/>
        <end position="92"/>
    </location>
</feature>
<feature type="region of interest" description="Disordered" evidence="1">
    <location>
        <begin position="46"/>
        <end position="101"/>
    </location>
</feature>
<dbReference type="Proteomes" id="UP001239445">
    <property type="component" value="Unassembled WGS sequence"/>
</dbReference>
<keyword evidence="3" id="KW-1185">Reference proteome</keyword>
<name>A0AAJ0F600_9PEZI</name>
<feature type="region of interest" description="Disordered" evidence="1">
    <location>
        <begin position="141"/>
        <end position="166"/>
    </location>
</feature>
<comment type="caution">
    <text evidence="2">The sequence shown here is derived from an EMBL/GenBank/DDBJ whole genome shotgun (WGS) entry which is preliminary data.</text>
</comment>
<dbReference type="AlphaFoldDB" id="A0AAJ0F600"/>
<organism evidence="2 3">
    <name type="scientific">Echria macrotheca</name>
    <dbReference type="NCBI Taxonomy" id="438768"/>
    <lineage>
        <taxon>Eukaryota</taxon>
        <taxon>Fungi</taxon>
        <taxon>Dikarya</taxon>
        <taxon>Ascomycota</taxon>
        <taxon>Pezizomycotina</taxon>
        <taxon>Sordariomycetes</taxon>
        <taxon>Sordariomycetidae</taxon>
        <taxon>Sordariales</taxon>
        <taxon>Schizotheciaceae</taxon>
        <taxon>Echria</taxon>
    </lineage>
</organism>